<dbReference type="Proteomes" id="UP000008744">
    <property type="component" value="Unassembled WGS sequence"/>
</dbReference>
<dbReference type="AlphaFoldDB" id="B4HAR0"/>
<organism evidence="3">
    <name type="scientific">Drosophila persimilis</name>
    <name type="common">Fruit fly</name>
    <dbReference type="NCBI Taxonomy" id="7234"/>
    <lineage>
        <taxon>Eukaryota</taxon>
        <taxon>Metazoa</taxon>
        <taxon>Ecdysozoa</taxon>
        <taxon>Arthropoda</taxon>
        <taxon>Hexapoda</taxon>
        <taxon>Insecta</taxon>
        <taxon>Pterygota</taxon>
        <taxon>Neoptera</taxon>
        <taxon>Endopterygota</taxon>
        <taxon>Diptera</taxon>
        <taxon>Brachycera</taxon>
        <taxon>Muscomorpha</taxon>
        <taxon>Ephydroidea</taxon>
        <taxon>Drosophilidae</taxon>
        <taxon>Drosophila</taxon>
        <taxon>Sophophora</taxon>
    </lineage>
</organism>
<gene>
    <name evidence="2" type="primary">Dper\GL27051</name>
    <name evidence="2" type="ORF">Dper_GL27051</name>
</gene>
<feature type="compositionally biased region" description="Polar residues" evidence="1">
    <location>
        <begin position="47"/>
        <end position="65"/>
    </location>
</feature>
<evidence type="ECO:0000313" key="3">
    <source>
        <dbReference type="Proteomes" id="UP000008744"/>
    </source>
</evidence>
<dbReference type="EMBL" id="CH479242">
    <property type="protein sequence ID" value="EDW37671.1"/>
    <property type="molecule type" value="Genomic_DNA"/>
</dbReference>
<name>B4HAR0_DROPE</name>
<keyword evidence="3" id="KW-1185">Reference proteome</keyword>
<reference evidence="2 3" key="1">
    <citation type="journal article" date="2007" name="Nature">
        <title>Evolution of genes and genomes on the Drosophila phylogeny.</title>
        <authorList>
            <consortium name="Drosophila 12 Genomes Consortium"/>
            <person name="Clark A.G."/>
            <person name="Eisen M.B."/>
            <person name="Smith D.R."/>
            <person name="Bergman C.M."/>
            <person name="Oliver B."/>
            <person name="Markow T.A."/>
            <person name="Kaufman T.C."/>
            <person name="Kellis M."/>
            <person name="Gelbart W."/>
            <person name="Iyer V.N."/>
            <person name="Pollard D.A."/>
            <person name="Sackton T.B."/>
            <person name="Larracuente A.M."/>
            <person name="Singh N.D."/>
            <person name="Abad J.P."/>
            <person name="Abt D.N."/>
            <person name="Adryan B."/>
            <person name="Aguade M."/>
            <person name="Akashi H."/>
            <person name="Anderson W.W."/>
            <person name="Aquadro C.F."/>
            <person name="Ardell D.H."/>
            <person name="Arguello R."/>
            <person name="Artieri C.G."/>
            <person name="Barbash D.A."/>
            <person name="Barker D."/>
            <person name="Barsanti P."/>
            <person name="Batterham P."/>
            <person name="Batzoglou S."/>
            <person name="Begun D."/>
            <person name="Bhutkar A."/>
            <person name="Blanco E."/>
            <person name="Bosak S.A."/>
            <person name="Bradley R.K."/>
            <person name="Brand A.D."/>
            <person name="Brent M.R."/>
            <person name="Brooks A.N."/>
            <person name="Brown R.H."/>
            <person name="Butlin R.K."/>
            <person name="Caggese C."/>
            <person name="Calvi B.R."/>
            <person name="Bernardo de Carvalho A."/>
            <person name="Caspi A."/>
            <person name="Castrezana S."/>
            <person name="Celniker S.E."/>
            <person name="Chang J.L."/>
            <person name="Chapple C."/>
            <person name="Chatterji S."/>
            <person name="Chinwalla A."/>
            <person name="Civetta A."/>
            <person name="Clifton S.W."/>
            <person name="Comeron J.M."/>
            <person name="Costello J.C."/>
            <person name="Coyne J.A."/>
            <person name="Daub J."/>
            <person name="David R.G."/>
            <person name="Delcher A.L."/>
            <person name="Delehaunty K."/>
            <person name="Do C.B."/>
            <person name="Ebling H."/>
            <person name="Edwards K."/>
            <person name="Eickbush T."/>
            <person name="Evans J.D."/>
            <person name="Filipski A."/>
            <person name="Findeiss S."/>
            <person name="Freyhult E."/>
            <person name="Fulton L."/>
            <person name="Fulton R."/>
            <person name="Garcia A.C."/>
            <person name="Gardiner A."/>
            <person name="Garfield D.A."/>
            <person name="Garvin B.E."/>
            <person name="Gibson G."/>
            <person name="Gilbert D."/>
            <person name="Gnerre S."/>
            <person name="Godfrey J."/>
            <person name="Good R."/>
            <person name="Gotea V."/>
            <person name="Gravely B."/>
            <person name="Greenberg A.J."/>
            <person name="Griffiths-Jones S."/>
            <person name="Gross S."/>
            <person name="Guigo R."/>
            <person name="Gustafson E.A."/>
            <person name="Haerty W."/>
            <person name="Hahn M.W."/>
            <person name="Halligan D.L."/>
            <person name="Halpern A.L."/>
            <person name="Halter G.M."/>
            <person name="Han M.V."/>
            <person name="Heger A."/>
            <person name="Hillier L."/>
            <person name="Hinrichs A.S."/>
            <person name="Holmes I."/>
            <person name="Hoskins R.A."/>
            <person name="Hubisz M.J."/>
            <person name="Hultmark D."/>
            <person name="Huntley M.A."/>
            <person name="Jaffe D.B."/>
            <person name="Jagadeeshan S."/>
            <person name="Jeck W.R."/>
            <person name="Johnson J."/>
            <person name="Jones C.D."/>
            <person name="Jordan W.C."/>
            <person name="Karpen G.H."/>
            <person name="Kataoka E."/>
            <person name="Keightley P.D."/>
            <person name="Kheradpour P."/>
            <person name="Kirkness E.F."/>
            <person name="Koerich L.B."/>
            <person name="Kristiansen K."/>
            <person name="Kudrna D."/>
            <person name="Kulathinal R.J."/>
            <person name="Kumar S."/>
            <person name="Kwok R."/>
            <person name="Lander E."/>
            <person name="Langley C.H."/>
            <person name="Lapoint R."/>
            <person name="Lazzaro B.P."/>
            <person name="Lee S.J."/>
            <person name="Levesque L."/>
            <person name="Li R."/>
            <person name="Lin C.F."/>
            <person name="Lin M.F."/>
            <person name="Lindblad-Toh K."/>
            <person name="Llopart A."/>
            <person name="Long M."/>
            <person name="Low L."/>
            <person name="Lozovsky E."/>
            <person name="Lu J."/>
            <person name="Luo M."/>
            <person name="Machado C.A."/>
            <person name="Makalowski W."/>
            <person name="Marzo M."/>
            <person name="Matsuda M."/>
            <person name="Matzkin L."/>
            <person name="McAllister B."/>
            <person name="McBride C.S."/>
            <person name="McKernan B."/>
            <person name="McKernan K."/>
            <person name="Mendez-Lago M."/>
            <person name="Minx P."/>
            <person name="Mollenhauer M.U."/>
            <person name="Montooth K."/>
            <person name="Mount S.M."/>
            <person name="Mu X."/>
            <person name="Myers E."/>
            <person name="Negre B."/>
            <person name="Newfeld S."/>
            <person name="Nielsen R."/>
            <person name="Noor M.A."/>
            <person name="O'Grady P."/>
            <person name="Pachter L."/>
            <person name="Papaceit M."/>
            <person name="Parisi M.J."/>
            <person name="Parisi M."/>
            <person name="Parts L."/>
            <person name="Pedersen J.S."/>
            <person name="Pesole G."/>
            <person name="Phillippy A.M."/>
            <person name="Ponting C.P."/>
            <person name="Pop M."/>
            <person name="Porcelli D."/>
            <person name="Powell J.R."/>
            <person name="Prohaska S."/>
            <person name="Pruitt K."/>
            <person name="Puig M."/>
            <person name="Quesneville H."/>
            <person name="Ram K.R."/>
            <person name="Rand D."/>
            <person name="Rasmussen M.D."/>
            <person name="Reed L.K."/>
            <person name="Reenan R."/>
            <person name="Reily A."/>
            <person name="Remington K.A."/>
            <person name="Rieger T.T."/>
            <person name="Ritchie M.G."/>
            <person name="Robin C."/>
            <person name="Rogers Y.H."/>
            <person name="Rohde C."/>
            <person name="Rozas J."/>
            <person name="Rubenfield M.J."/>
            <person name="Ruiz A."/>
            <person name="Russo S."/>
            <person name="Salzberg S.L."/>
            <person name="Sanchez-Gracia A."/>
            <person name="Saranga D.J."/>
            <person name="Sato H."/>
            <person name="Schaeffer S.W."/>
            <person name="Schatz M.C."/>
            <person name="Schlenke T."/>
            <person name="Schwartz R."/>
            <person name="Segarra C."/>
            <person name="Singh R.S."/>
            <person name="Sirot L."/>
            <person name="Sirota M."/>
            <person name="Sisneros N.B."/>
            <person name="Smith C.D."/>
            <person name="Smith T.F."/>
            <person name="Spieth J."/>
            <person name="Stage D.E."/>
            <person name="Stark A."/>
            <person name="Stephan W."/>
            <person name="Strausberg R.L."/>
            <person name="Strempel S."/>
            <person name="Sturgill D."/>
            <person name="Sutton G."/>
            <person name="Sutton G.G."/>
            <person name="Tao W."/>
            <person name="Teichmann S."/>
            <person name="Tobari Y.N."/>
            <person name="Tomimura Y."/>
            <person name="Tsolas J.M."/>
            <person name="Valente V.L."/>
            <person name="Venter E."/>
            <person name="Venter J.C."/>
            <person name="Vicario S."/>
            <person name="Vieira F.G."/>
            <person name="Vilella A.J."/>
            <person name="Villasante A."/>
            <person name="Walenz B."/>
            <person name="Wang J."/>
            <person name="Wasserman M."/>
            <person name="Watts T."/>
            <person name="Wilson D."/>
            <person name="Wilson R.K."/>
            <person name="Wing R.A."/>
            <person name="Wolfner M.F."/>
            <person name="Wong A."/>
            <person name="Wong G.K."/>
            <person name="Wu C.I."/>
            <person name="Wu G."/>
            <person name="Yamamoto D."/>
            <person name="Yang H.P."/>
            <person name="Yang S.P."/>
            <person name="Yorke J.A."/>
            <person name="Yoshida K."/>
            <person name="Zdobnov E."/>
            <person name="Zhang P."/>
            <person name="Zhang Y."/>
            <person name="Zimin A.V."/>
            <person name="Baldwin J."/>
            <person name="Abdouelleil A."/>
            <person name="Abdulkadir J."/>
            <person name="Abebe A."/>
            <person name="Abera B."/>
            <person name="Abreu J."/>
            <person name="Acer S.C."/>
            <person name="Aftuck L."/>
            <person name="Alexander A."/>
            <person name="An P."/>
            <person name="Anderson E."/>
            <person name="Anderson S."/>
            <person name="Arachi H."/>
            <person name="Azer M."/>
            <person name="Bachantsang P."/>
            <person name="Barry A."/>
            <person name="Bayul T."/>
            <person name="Berlin A."/>
            <person name="Bessette D."/>
            <person name="Bloom T."/>
            <person name="Blye J."/>
            <person name="Boguslavskiy L."/>
            <person name="Bonnet C."/>
            <person name="Boukhgalter B."/>
            <person name="Bourzgui I."/>
            <person name="Brown A."/>
            <person name="Cahill P."/>
            <person name="Channer S."/>
            <person name="Cheshatsang Y."/>
            <person name="Chuda L."/>
            <person name="Citroen M."/>
            <person name="Collymore A."/>
            <person name="Cooke P."/>
            <person name="Costello M."/>
            <person name="D'Aco K."/>
            <person name="Daza R."/>
            <person name="De Haan G."/>
            <person name="DeGray S."/>
            <person name="DeMaso C."/>
            <person name="Dhargay N."/>
            <person name="Dooley K."/>
            <person name="Dooley E."/>
            <person name="Doricent M."/>
            <person name="Dorje P."/>
            <person name="Dorjee K."/>
            <person name="Dupes A."/>
            <person name="Elong R."/>
            <person name="Falk J."/>
            <person name="Farina A."/>
            <person name="Faro S."/>
            <person name="Ferguson D."/>
            <person name="Fisher S."/>
            <person name="Foley C.D."/>
            <person name="Franke A."/>
            <person name="Friedrich D."/>
            <person name="Gadbois L."/>
            <person name="Gearin G."/>
            <person name="Gearin C.R."/>
            <person name="Giannoukos G."/>
            <person name="Goode T."/>
            <person name="Graham J."/>
            <person name="Grandbois E."/>
            <person name="Grewal S."/>
            <person name="Gyaltsen K."/>
            <person name="Hafez N."/>
            <person name="Hagos B."/>
            <person name="Hall J."/>
            <person name="Henson C."/>
            <person name="Hollinger A."/>
            <person name="Honan T."/>
            <person name="Huard M.D."/>
            <person name="Hughes L."/>
            <person name="Hurhula B."/>
            <person name="Husby M.E."/>
            <person name="Kamat A."/>
            <person name="Kanga B."/>
            <person name="Kashin S."/>
            <person name="Khazanovich D."/>
            <person name="Kisner P."/>
            <person name="Lance K."/>
            <person name="Lara M."/>
            <person name="Lee W."/>
            <person name="Lennon N."/>
            <person name="Letendre F."/>
            <person name="LeVine R."/>
            <person name="Lipovsky A."/>
            <person name="Liu X."/>
            <person name="Liu J."/>
            <person name="Liu S."/>
            <person name="Lokyitsang T."/>
            <person name="Lokyitsang Y."/>
            <person name="Lubonja R."/>
            <person name="Lui A."/>
            <person name="MacDonald P."/>
            <person name="Magnisalis V."/>
            <person name="Maru K."/>
            <person name="Matthews C."/>
            <person name="McCusker W."/>
            <person name="McDonough S."/>
            <person name="Mehta T."/>
            <person name="Meldrim J."/>
            <person name="Meneus L."/>
            <person name="Mihai O."/>
            <person name="Mihalev A."/>
            <person name="Mihova T."/>
            <person name="Mittelman R."/>
            <person name="Mlenga V."/>
            <person name="Montmayeur A."/>
            <person name="Mulrain L."/>
            <person name="Navidi A."/>
            <person name="Naylor J."/>
            <person name="Negash T."/>
            <person name="Nguyen T."/>
            <person name="Nguyen N."/>
            <person name="Nicol R."/>
            <person name="Norbu C."/>
            <person name="Norbu N."/>
            <person name="Novod N."/>
            <person name="O'Neill B."/>
            <person name="Osman S."/>
            <person name="Markiewicz E."/>
            <person name="Oyono O.L."/>
            <person name="Patti C."/>
            <person name="Phunkhang P."/>
            <person name="Pierre F."/>
            <person name="Priest M."/>
            <person name="Raghuraman S."/>
            <person name="Rege F."/>
            <person name="Reyes R."/>
            <person name="Rise C."/>
            <person name="Rogov P."/>
            <person name="Ross K."/>
            <person name="Ryan E."/>
            <person name="Settipalli S."/>
            <person name="Shea T."/>
            <person name="Sherpa N."/>
            <person name="Shi L."/>
            <person name="Shih D."/>
            <person name="Sparrow T."/>
            <person name="Spaulding J."/>
            <person name="Stalker J."/>
            <person name="Stange-Thomann N."/>
            <person name="Stavropoulos S."/>
            <person name="Stone C."/>
            <person name="Strader C."/>
            <person name="Tesfaye S."/>
            <person name="Thomson T."/>
            <person name="Thoulutsang Y."/>
            <person name="Thoulutsang D."/>
            <person name="Topham K."/>
            <person name="Topping I."/>
            <person name="Tsamla T."/>
            <person name="Vassiliev H."/>
            <person name="Vo A."/>
            <person name="Wangchuk T."/>
            <person name="Wangdi T."/>
            <person name="Weiand M."/>
            <person name="Wilkinson J."/>
            <person name="Wilson A."/>
            <person name="Yadav S."/>
            <person name="Young G."/>
            <person name="Yu Q."/>
            <person name="Zembek L."/>
            <person name="Zhong D."/>
            <person name="Zimmer A."/>
            <person name="Zwirko Z."/>
            <person name="Jaffe D.B."/>
            <person name="Alvarez P."/>
            <person name="Brockman W."/>
            <person name="Butler J."/>
            <person name="Chin C."/>
            <person name="Gnerre S."/>
            <person name="Grabherr M."/>
            <person name="Kleber M."/>
            <person name="Mauceli E."/>
            <person name="MacCallum I."/>
        </authorList>
    </citation>
    <scope>NUCLEOTIDE SEQUENCE [LARGE SCALE GENOMIC DNA]</scope>
    <source>
        <strain evidence="3">MSH-3 / Tucson 14011-0111.49</strain>
    </source>
</reference>
<feature type="compositionally biased region" description="Acidic residues" evidence="1">
    <location>
        <begin position="13"/>
        <end position="25"/>
    </location>
</feature>
<sequence>MATIDKVPTINADDNDDDDDDEDDVAVGGEASPWGKDGDALHRGTVGTEQLRTGQRTGYASQGTQEEPKRAEEGRRGPKRAERESYQLKLSRSEPKTRFEAPEPELSVVEPRQLLTPTILLHVKSSPGGPVSSILRLTWTKRGNGASDER</sequence>
<proteinExistence type="predicted"/>
<dbReference type="HOGENOM" id="CLU_1742469_0_0_1"/>
<evidence type="ECO:0000256" key="1">
    <source>
        <dbReference type="SAM" id="MobiDB-lite"/>
    </source>
</evidence>
<evidence type="ECO:0000313" key="2">
    <source>
        <dbReference type="EMBL" id="EDW37671.1"/>
    </source>
</evidence>
<feature type="compositionally biased region" description="Basic and acidic residues" evidence="1">
    <location>
        <begin position="66"/>
        <end position="101"/>
    </location>
</feature>
<feature type="region of interest" description="Disordered" evidence="1">
    <location>
        <begin position="1"/>
        <end position="105"/>
    </location>
</feature>
<protein>
    <submittedName>
        <fullName evidence="2">GL27051</fullName>
    </submittedName>
</protein>
<accession>B4HAR0</accession>